<organism evidence="4 5">
    <name type="scientific">Parahaliea aestuarii</name>
    <dbReference type="NCBI Taxonomy" id="1852021"/>
    <lineage>
        <taxon>Bacteria</taxon>
        <taxon>Pseudomonadati</taxon>
        <taxon>Pseudomonadota</taxon>
        <taxon>Gammaproteobacteria</taxon>
        <taxon>Cellvibrionales</taxon>
        <taxon>Halieaceae</taxon>
        <taxon>Parahaliea</taxon>
    </lineage>
</organism>
<dbReference type="SUPFAM" id="SSF53474">
    <property type="entry name" value="alpha/beta-Hydrolases"/>
    <property type="match status" value="1"/>
</dbReference>
<dbReference type="EMBL" id="VRYZ01000005">
    <property type="protein sequence ID" value="TXS90977.1"/>
    <property type="molecule type" value="Genomic_DNA"/>
</dbReference>
<protein>
    <submittedName>
        <fullName evidence="4">Alpha/beta hydrolase</fullName>
    </submittedName>
</protein>
<evidence type="ECO:0000313" key="4">
    <source>
        <dbReference type="EMBL" id="TXS90977.1"/>
    </source>
</evidence>
<evidence type="ECO:0000256" key="2">
    <source>
        <dbReference type="ARBA" id="ARBA00022801"/>
    </source>
</evidence>
<comment type="caution">
    <text evidence="4">The sequence shown here is derived from an EMBL/GenBank/DDBJ whole genome shotgun (WGS) entry which is preliminary data.</text>
</comment>
<feature type="domain" description="AB hydrolase-1" evidence="3">
    <location>
        <begin position="114"/>
        <end position="480"/>
    </location>
</feature>
<proteinExistence type="inferred from homology"/>
<dbReference type="GO" id="GO:0016020">
    <property type="term" value="C:membrane"/>
    <property type="evidence" value="ECO:0007669"/>
    <property type="project" value="TreeGrafter"/>
</dbReference>
<reference evidence="4 5" key="1">
    <citation type="submission" date="2019-08" db="EMBL/GenBank/DDBJ databases">
        <title>Parahaliea maris sp. nov., isolated from the surface seawater.</title>
        <authorList>
            <person name="Liu Y."/>
        </authorList>
    </citation>
    <scope>NUCLEOTIDE SEQUENCE [LARGE SCALE GENOMIC DNA]</scope>
    <source>
        <strain evidence="4 5">S2-26</strain>
    </source>
</reference>
<sequence length="523" mass="55679">MDAVWRRQSLPVRSLAVAVQSALTGLTSLLLGAVLAACSSGTSPAGGPRADADGQLVYGTLTFHPCALNSASGRSVEAHCTGISVPENAADPASRNIELALALVPATGIAEEDPVFMLAGGPGQSSRDSYPDLHGAFENVLRNRHILLLDARGSGGSHPLHCAEDGAETALTGVGQQSVEAVRTLAAECRDDLSQVADLRFYTTTEHVQDLERVRAALGVPRVNLLGISYGTRVAQQYAGRYPDNTRALVLDSVVPNTLVLGQEHAQNLEHALNTQFARCRQDAACSTALGDPRQHLDQVRERLRSGTLAPVRYRDPVSGAWREEIPQFEHLAILLRMYAYQPSMAASLPLLLHEVAQGQYDSLLAQSQMLSQELGQALAMGMSLSVTCSEDAIEYRQDPRDAGTVLGSEFVTLTLAMCAEWPRGARPENFRAPLTGPVPVLAISGELDPVTPPRYGETVVAPLPNGRHLVLPGQGHSVLALGCMPGLVAQFIESADSAALDASCLEQLISAPPFAGRYGWEP</sequence>
<dbReference type="PANTHER" id="PTHR43798">
    <property type="entry name" value="MONOACYLGLYCEROL LIPASE"/>
    <property type="match status" value="1"/>
</dbReference>
<name>A0A5C8ZU45_9GAMM</name>
<dbReference type="InterPro" id="IPR050266">
    <property type="entry name" value="AB_hydrolase_sf"/>
</dbReference>
<dbReference type="InterPro" id="IPR029058">
    <property type="entry name" value="AB_hydrolase_fold"/>
</dbReference>
<accession>A0A5C8ZU45</accession>
<dbReference type="PANTHER" id="PTHR43798:SF27">
    <property type="entry name" value="HYDROLASE ALPHA_BETA HYDROLASE FOLD FAMILY"/>
    <property type="match status" value="1"/>
</dbReference>
<evidence type="ECO:0000313" key="5">
    <source>
        <dbReference type="Proteomes" id="UP000321933"/>
    </source>
</evidence>
<dbReference type="Gene3D" id="3.40.50.1820">
    <property type="entry name" value="alpha/beta hydrolase"/>
    <property type="match status" value="1"/>
</dbReference>
<dbReference type="InterPro" id="IPR002410">
    <property type="entry name" value="Peptidase_S33"/>
</dbReference>
<dbReference type="InterPro" id="IPR000073">
    <property type="entry name" value="AB_hydrolase_1"/>
</dbReference>
<dbReference type="Proteomes" id="UP000321933">
    <property type="component" value="Unassembled WGS sequence"/>
</dbReference>
<dbReference type="GO" id="GO:0006508">
    <property type="term" value="P:proteolysis"/>
    <property type="evidence" value="ECO:0007669"/>
    <property type="project" value="InterPro"/>
</dbReference>
<evidence type="ECO:0000259" key="3">
    <source>
        <dbReference type="Pfam" id="PF00561"/>
    </source>
</evidence>
<dbReference type="Pfam" id="PF00561">
    <property type="entry name" value="Abhydrolase_1"/>
    <property type="match status" value="1"/>
</dbReference>
<dbReference type="OrthoDB" id="4510475at2"/>
<keyword evidence="2 4" id="KW-0378">Hydrolase</keyword>
<dbReference type="AlphaFoldDB" id="A0A5C8ZU45"/>
<gene>
    <name evidence="4" type="ORF">FVW59_12220</name>
</gene>
<dbReference type="PRINTS" id="PR00793">
    <property type="entry name" value="PROAMNOPTASE"/>
</dbReference>
<evidence type="ECO:0000256" key="1">
    <source>
        <dbReference type="ARBA" id="ARBA00010088"/>
    </source>
</evidence>
<keyword evidence="5" id="KW-1185">Reference proteome</keyword>
<dbReference type="GO" id="GO:0008233">
    <property type="term" value="F:peptidase activity"/>
    <property type="evidence" value="ECO:0007669"/>
    <property type="project" value="InterPro"/>
</dbReference>
<comment type="similarity">
    <text evidence="1">Belongs to the peptidase S33 family.</text>
</comment>